<proteinExistence type="predicted"/>
<dbReference type="AlphaFoldDB" id="A0A0A2L269"/>
<accession>A0A0A2L269</accession>
<dbReference type="HOGENOM" id="CLU_3260739_0_0_1"/>
<reference evidence="2 3" key="1">
    <citation type="journal article" date="2015" name="Mol. Plant Microbe Interact.">
        <title>Genome, transcriptome, and functional analyses of Penicillium expansum provide new insights into secondary metabolism and pathogenicity.</title>
        <authorList>
            <person name="Ballester A.R."/>
            <person name="Marcet-Houben M."/>
            <person name="Levin E."/>
            <person name="Sela N."/>
            <person name="Selma-Lazaro C."/>
            <person name="Carmona L."/>
            <person name="Wisniewski M."/>
            <person name="Droby S."/>
            <person name="Gonzalez-Candelas L."/>
            <person name="Gabaldon T."/>
        </authorList>
    </citation>
    <scope>NUCLEOTIDE SEQUENCE [LARGE SCALE GENOMIC DNA]</scope>
    <source>
        <strain evidence="2 3">PHI-1</strain>
    </source>
</reference>
<protein>
    <submittedName>
        <fullName evidence="2">Uncharacterized protein</fullName>
    </submittedName>
</protein>
<evidence type="ECO:0000313" key="3">
    <source>
        <dbReference type="Proteomes" id="UP000030104"/>
    </source>
</evidence>
<keyword evidence="3" id="KW-1185">Reference proteome</keyword>
<organism evidence="2 3">
    <name type="scientific">Penicillium italicum</name>
    <name type="common">Blue mold</name>
    <dbReference type="NCBI Taxonomy" id="40296"/>
    <lineage>
        <taxon>Eukaryota</taxon>
        <taxon>Fungi</taxon>
        <taxon>Dikarya</taxon>
        <taxon>Ascomycota</taxon>
        <taxon>Pezizomycotina</taxon>
        <taxon>Eurotiomycetes</taxon>
        <taxon>Eurotiomycetidae</taxon>
        <taxon>Eurotiales</taxon>
        <taxon>Aspergillaceae</taxon>
        <taxon>Penicillium</taxon>
    </lineage>
</organism>
<evidence type="ECO:0000256" key="1">
    <source>
        <dbReference type="SAM" id="MobiDB-lite"/>
    </source>
</evidence>
<gene>
    <name evidence="2" type="ORF">PITC_021820</name>
</gene>
<evidence type="ECO:0000313" key="2">
    <source>
        <dbReference type="EMBL" id="KGO74124.1"/>
    </source>
</evidence>
<dbReference type="Proteomes" id="UP000030104">
    <property type="component" value="Unassembled WGS sequence"/>
</dbReference>
<name>A0A0A2L269_PENIT</name>
<feature type="region of interest" description="Disordered" evidence="1">
    <location>
        <begin position="20"/>
        <end position="42"/>
    </location>
</feature>
<dbReference type="EMBL" id="JQGA01000706">
    <property type="protein sequence ID" value="KGO74124.1"/>
    <property type="molecule type" value="Genomic_DNA"/>
</dbReference>
<dbReference type="OrthoDB" id="6020543at2759"/>
<dbReference type="PhylomeDB" id="A0A0A2L269"/>
<sequence length="42" mass="4704">MECQRQTICDIPANTSCREETEDDAVPGFQTPANVILDDDFD</sequence>
<comment type="caution">
    <text evidence="2">The sequence shown here is derived from an EMBL/GenBank/DDBJ whole genome shotgun (WGS) entry which is preliminary data.</text>
</comment>